<accession>A0A0D4BZI7</accession>
<protein>
    <submittedName>
        <fullName evidence="1">Uncharacterized protein</fullName>
    </submittedName>
</protein>
<sequence length="60" mass="6496">MDILRQCEIATADWPLHPAVNPFFHPMGVSDRPSNPGAMLLAKHSSGIGFVTSFLTACLQ</sequence>
<dbReference type="HOGENOM" id="CLU_2931094_0_0_11"/>
<dbReference type="EMBL" id="CP011005">
    <property type="protein sequence ID" value="AJT41506.1"/>
    <property type="molecule type" value="Genomic_DNA"/>
</dbReference>
<organism evidence="1 2">
    <name type="scientific">Psychromicrobium lacuslunae</name>
    <dbReference type="NCBI Taxonomy" id="1618207"/>
    <lineage>
        <taxon>Bacteria</taxon>
        <taxon>Bacillati</taxon>
        <taxon>Actinomycetota</taxon>
        <taxon>Actinomycetes</taxon>
        <taxon>Micrococcales</taxon>
        <taxon>Micrococcaceae</taxon>
        <taxon>Psychromicrobium</taxon>
    </lineage>
</organism>
<name>A0A0D4BZI7_9MICC</name>
<proteinExistence type="predicted"/>
<dbReference type="KEGG" id="ari:UM93_08240"/>
<evidence type="ECO:0000313" key="1">
    <source>
        <dbReference type="EMBL" id="AJT41506.1"/>
    </source>
</evidence>
<dbReference type="PATRIC" id="fig|1618207.4.peg.1668"/>
<keyword evidence="2" id="KW-1185">Reference proteome</keyword>
<dbReference type="AlphaFoldDB" id="A0A0D4BZI7"/>
<dbReference type="Proteomes" id="UP000061839">
    <property type="component" value="Chromosome"/>
</dbReference>
<dbReference type="STRING" id="1618207.UM93_08240"/>
<gene>
    <name evidence="1" type="ORF">UM93_08240</name>
</gene>
<reference evidence="1 2" key="1">
    <citation type="journal article" date="2015" name="Genome Announc.">
        <title>Complete Genome Sequencing of Protease-Producing Novel Arthrobacter sp. Strain IHBB 11108 Using PacBio Single-Molecule Real-Time Sequencing Technology.</title>
        <authorList>
            <person name="Kiran S."/>
            <person name="Swarnkar M.K."/>
            <person name="Pal M."/>
            <person name="Thakur R."/>
            <person name="Tewari R."/>
            <person name="Singh A.K."/>
            <person name="Gulati A."/>
        </authorList>
    </citation>
    <scope>NUCLEOTIDE SEQUENCE [LARGE SCALE GENOMIC DNA]</scope>
    <source>
        <strain evidence="1 2">IHBB 11108</strain>
    </source>
</reference>
<evidence type="ECO:0000313" key="2">
    <source>
        <dbReference type="Proteomes" id="UP000061839"/>
    </source>
</evidence>